<comment type="caution">
    <text evidence="1">The sequence shown here is derived from an EMBL/GenBank/DDBJ whole genome shotgun (WGS) entry which is preliminary data.</text>
</comment>
<dbReference type="PANTHER" id="PTHR34197">
    <property type="entry name" value="OS04G0591300 PROTEIN"/>
    <property type="match status" value="1"/>
</dbReference>
<dbReference type="Proteomes" id="UP001229421">
    <property type="component" value="Unassembled WGS sequence"/>
</dbReference>
<gene>
    <name evidence="1" type="ORF">QVD17_40068</name>
</gene>
<dbReference type="PANTHER" id="PTHR34197:SF13">
    <property type="match status" value="1"/>
</dbReference>
<dbReference type="AlphaFoldDB" id="A0AAD8JTH8"/>
<organism evidence="1 2">
    <name type="scientific">Tagetes erecta</name>
    <name type="common">African marigold</name>
    <dbReference type="NCBI Taxonomy" id="13708"/>
    <lineage>
        <taxon>Eukaryota</taxon>
        <taxon>Viridiplantae</taxon>
        <taxon>Streptophyta</taxon>
        <taxon>Embryophyta</taxon>
        <taxon>Tracheophyta</taxon>
        <taxon>Spermatophyta</taxon>
        <taxon>Magnoliopsida</taxon>
        <taxon>eudicotyledons</taxon>
        <taxon>Gunneridae</taxon>
        <taxon>Pentapetalae</taxon>
        <taxon>asterids</taxon>
        <taxon>campanulids</taxon>
        <taxon>Asterales</taxon>
        <taxon>Asteraceae</taxon>
        <taxon>Asteroideae</taxon>
        <taxon>Heliantheae alliance</taxon>
        <taxon>Tageteae</taxon>
        <taxon>Tagetes</taxon>
    </lineage>
</organism>
<reference evidence="1" key="1">
    <citation type="journal article" date="2023" name="bioRxiv">
        <title>Improved chromosome-level genome assembly for marigold (Tagetes erecta).</title>
        <authorList>
            <person name="Jiang F."/>
            <person name="Yuan L."/>
            <person name="Wang S."/>
            <person name="Wang H."/>
            <person name="Xu D."/>
            <person name="Wang A."/>
            <person name="Fan W."/>
        </authorList>
    </citation>
    <scope>NUCLEOTIDE SEQUENCE</scope>
    <source>
        <strain evidence="1">WSJ</strain>
        <tissue evidence="1">Leaf</tissue>
    </source>
</reference>
<keyword evidence="2" id="KW-1185">Reference proteome</keyword>
<evidence type="ECO:0000313" key="1">
    <source>
        <dbReference type="EMBL" id="KAK1408356.1"/>
    </source>
</evidence>
<name>A0AAD8JTH8_TARER</name>
<accession>A0AAD8JTH8</accession>
<dbReference type="EMBL" id="JAUHHV010000011">
    <property type="protein sequence ID" value="KAK1408356.1"/>
    <property type="molecule type" value="Genomic_DNA"/>
</dbReference>
<proteinExistence type="predicted"/>
<sequence length="206" mass="22959">MELYIDEEQPWKCHKHPSKRRRTTGICPKCLRDRLLTLCPNCANTLPCNCSPPPLDSSSSSSSSSSDVDPVLRKSRSVAISFLRSRTKHVQIDLKNNNNALPPKISRSKVNFWSVFVKSKKCGDVHDDHDHDDDRTQGELNKIDELIAVDDNSMTMMMRSRSVAAGAGAGAGKRFATASLRPRGWYFPSPINAFRHSKSPPSVHVT</sequence>
<evidence type="ECO:0000313" key="2">
    <source>
        <dbReference type="Proteomes" id="UP001229421"/>
    </source>
</evidence>
<protein>
    <submittedName>
        <fullName evidence="1">Uncharacterized protein</fullName>
    </submittedName>
</protein>